<keyword evidence="1" id="KW-0732">Signal</keyword>
<evidence type="ECO:0000313" key="2">
    <source>
        <dbReference type="EMBL" id="OQW89965.1"/>
    </source>
</evidence>
<dbReference type="AlphaFoldDB" id="A0A1W9KZ42"/>
<gene>
    <name evidence="2" type="ORF">BWK72_01640</name>
</gene>
<comment type="caution">
    <text evidence="2">The sequence shown here is derived from an EMBL/GenBank/DDBJ whole genome shotgun (WGS) entry which is preliminary data.</text>
</comment>
<evidence type="ECO:0000256" key="1">
    <source>
        <dbReference type="SAM" id="SignalP"/>
    </source>
</evidence>
<feature type="signal peptide" evidence="1">
    <location>
        <begin position="1"/>
        <end position="27"/>
    </location>
</feature>
<evidence type="ECO:0000313" key="3">
    <source>
        <dbReference type="Proteomes" id="UP000192505"/>
    </source>
</evidence>
<dbReference type="Proteomes" id="UP000192505">
    <property type="component" value="Unassembled WGS sequence"/>
</dbReference>
<sequence length="130" mass="13754">MKPSPAKRLINGLILSCSLAALSGAMAQDVLLSPQDIQANWVGKTMVGVVGSGPSAGKNVEFTMNSDGTASVSGAATDTGTWRLSEQGYCATWQNIRRGQERCFTVLRKGDVFQVFNPDGSLNTTVSQVK</sequence>
<proteinExistence type="predicted"/>
<accession>A0A1W9KZ42</accession>
<dbReference type="EMBL" id="MTEI01000001">
    <property type="protein sequence ID" value="OQW89965.1"/>
    <property type="molecule type" value="Genomic_DNA"/>
</dbReference>
<name>A0A1W9KZ42_9BURK</name>
<organism evidence="2 3">
    <name type="scientific">Rhodoferax ferrireducens</name>
    <dbReference type="NCBI Taxonomy" id="192843"/>
    <lineage>
        <taxon>Bacteria</taxon>
        <taxon>Pseudomonadati</taxon>
        <taxon>Pseudomonadota</taxon>
        <taxon>Betaproteobacteria</taxon>
        <taxon>Burkholderiales</taxon>
        <taxon>Comamonadaceae</taxon>
        <taxon>Rhodoferax</taxon>
    </lineage>
</organism>
<feature type="chain" id="PRO_5012077449" evidence="1">
    <location>
        <begin position="28"/>
        <end position="130"/>
    </location>
</feature>
<protein>
    <submittedName>
        <fullName evidence="2">Uncharacterized protein</fullName>
    </submittedName>
</protein>
<reference evidence="2 3" key="1">
    <citation type="submission" date="2017-01" db="EMBL/GenBank/DDBJ databases">
        <title>Novel large sulfur bacteria in the metagenomes of groundwater-fed chemosynthetic microbial mats in the Lake Huron basin.</title>
        <authorList>
            <person name="Sharrar A.M."/>
            <person name="Flood B.E."/>
            <person name="Bailey J.V."/>
            <person name="Jones D.S."/>
            <person name="Biddanda B."/>
            <person name="Ruberg S.A."/>
            <person name="Marcus D.N."/>
            <person name="Dick G.J."/>
        </authorList>
    </citation>
    <scope>NUCLEOTIDE SEQUENCE [LARGE SCALE GENOMIC DNA]</scope>
    <source>
        <strain evidence="2">A7</strain>
    </source>
</reference>